<evidence type="ECO:0000256" key="1">
    <source>
        <dbReference type="ARBA" id="ARBA00022801"/>
    </source>
</evidence>
<dbReference type="Gene3D" id="3.90.245.10">
    <property type="entry name" value="Ribonucleoside hydrolase-like"/>
    <property type="match status" value="1"/>
</dbReference>
<proteinExistence type="predicted"/>
<sequence>MIYDEYDYKIPEGKRIRLIIDSDVKNEADDPYAIIHALLSPKFDNRGIVAAHFGSVRSPHSMQDSDTELKHILQLMGLPEGLAHPGASKPLTQRNGQLITDGVAAVPGQKPPSDGARFIIEEALREDTKEPLYVVCMGPLTDMALAWICEPSIARKLTCIWIGGGAYPYGGFEYNLSNDILAAQTVMHSDLPLWQIPRDVYSEVLVSMAELQYKVKGCGILGGYLFEQLEQCSHTSASMATNRTGEFWCLGDSPGIGVLLADQLFGYEWRKAPGIRPDMTYTEEPDNREIKVYHRVNSRYILEDFFAKLALYAQRQGTK</sequence>
<name>A0A949K5Q7_9FIRM</name>
<dbReference type="RefSeq" id="WP_238722193.1">
    <property type="nucleotide sequence ID" value="NZ_JAHQCW010000024.1"/>
</dbReference>
<dbReference type="SUPFAM" id="SSF53590">
    <property type="entry name" value="Nucleoside hydrolase"/>
    <property type="match status" value="1"/>
</dbReference>
<dbReference type="Pfam" id="PF01156">
    <property type="entry name" value="IU_nuc_hydro"/>
    <property type="match status" value="1"/>
</dbReference>
<evidence type="ECO:0000313" key="4">
    <source>
        <dbReference type="EMBL" id="MBU9737721.1"/>
    </source>
</evidence>
<dbReference type="PANTHER" id="PTHR12304:SF4">
    <property type="entry name" value="URIDINE NUCLEOSIDASE"/>
    <property type="match status" value="1"/>
</dbReference>
<protein>
    <submittedName>
        <fullName evidence="4">Nucleoside hydrolase</fullName>
    </submittedName>
</protein>
<evidence type="ECO:0000259" key="3">
    <source>
        <dbReference type="Pfam" id="PF01156"/>
    </source>
</evidence>
<dbReference type="InterPro" id="IPR023186">
    <property type="entry name" value="IUNH"/>
</dbReference>
<dbReference type="AlphaFoldDB" id="A0A949K5Q7"/>
<accession>A0A949K5Q7</accession>
<evidence type="ECO:0000313" key="5">
    <source>
        <dbReference type="Proteomes" id="UP000712157"/>
    </source>
</evidence>
<dbReference type="GO" id="GO:0006152">
    <property type="term" value="P:purine nucleoside catabolic process"/>
    <property type="evidence" value="ECO:0007669"/>
    <property type="project" value="TreeGrafter"/>
</dbReference>
<dbReference type="EMBL" id="JAHQCW010000024">
    <property type="protein sequence ID" value="MBU9737721.1"/>
    <property type="molecule type" value="Genomic_DNA"/>
</dbReference>
<dbReference type="GO" id="GO:0005829">
    <property type="term" value="C:cytosol"/>
    <property type="evidence" value="ECO:0007669"/>
    <property type="project" value="TreeGrafter"/>
</dbReference>
<keyword evidence="2" id="KW-0326">Glycosidase</keyword>
<organism evidence="4 5">
    <name type="scientific">Diplocloster agilis</name>
    <dbReference type="NCBI Taxonomy" id="2850323"/>
    <lineage>
        <taxon>Bacteria</taxon>
        <taxon>Bacillati</taxon>
        <taxon>Bacillota</taxon>
        <taxon>Clostridia</taxon>
        <taxon>Lachnospirales</taxon>
        <taxon>Lachnospiraceae</taxon>
        <taxon>Diplocloster</taxon>
    </lineage>
</organism>
<comment type="caution">
    <text evidence="4">The sequence shown here is derived from an EMBL/GenBank/DDBJ whole genome shotgun (WGS) entry which is preliminary data.</text>
</comment>
<dbReference type="Proteomes" id="UP000712157">
    <property type="component" value="Unassembled WGS sequence"/>
</dbReference>
<dbReference type="GO" id="GO:0008477">
    <property type="term" value="F:purine nucleosidase activity"/>
    <property type="evidence" value="ECO:0007669"/>
    <property type="project" value="TreeGrafter"/>
</dbReference>
<evidence type="ECO:0000256" key="2">
    <source>
        <dbReference type="ARBA" id="ARBA00023295"/>
    </source>
</evidence>
<keyword evidence="1 4" id="KW-0378">Hydrolase</keyword>
<reference evidence="4" key="1">
    <citation type="submission" date="2021-06" db="EMBL/GenBank/DDBJ databases">
        <title>Description of novel taxa of the family Lachnospiraceae.</title>
        <authorList>
            <person name="Chaplin A.V."/>
            <person name="Sokolova S.R."/>
            <person name="Pikina A.P."/>
            <person name="Korzhanova M."/>
            <person name="Belova V."/>
            <person name="Korostin D."/>
            <person name="Efimov B.A."/>
        </authorList>
    </citation>
    <scope>NUCLEOTIDE SEQUENCE</scope>
    <source>
        <strain evidence="4">ASD5720</strain>
    </source>
</reference>
<dbReference type="PANTHER" id="PTHR12304">
    <property type="entry name" value="INOSINE-URIDINE PREFERRING NUCLEOSIDE HYDROLASE"/>
    <property type="match status" value="1"/>
</dbReference>
<feature type="domain" description="Inosine/uridine-preferring nucleoside hydrolase" evidence="3">
    <location>
        <begin position="18"/>
        <end position="267"/>
    </location>
</feature>
<gene>
    <name evidence="4" type="ORF">KTH89_14335</name>
</gene>
<dbReference type="InterPro" id="IPR036452">
    <property type="entry name" value="Ribo_hydro-like"/>
</dbReference>
<dbReference type="InterPro" id="IPR001910">
    <property type="entry name" value="Inosine/uridine_hydrolase_dom"/>
</dbReference>
<keyword evidence="5" id="KW-1185">Reference proteome</keyword>